<evidence type="ECO:0000256" key="3">
    <source>
        <dbReference type="PROSITE-ProRule" id="PRU00221"/>
    </source>
</evidence>
<dbReference type="PANTHER" id="PTHR44464">
    <property type="entry name" value="WD REPEAT-CONTAINING PROTEIN 17"/>
    <property type="match status" value="1"/>
</dbReference>
<evidence type="ECO:0000256" key="2">
    <source>
        <dbReference type="ARBA" id="ARBA00022737"/>
    </source>
</evidence>
<feature type="repeat" description="WD" evidence="3">
    <location>
        <begin position="454"/>
        <end position="499"/>
    </location>
</feature>
<dbReference type="PRINTS" id="PR00320">
    <property type="entry name" value="GPROTEINBRPT"/>
</dbReference>
<dbReference type="OrthoDB" id="2161379at2759"/>
<evidence type="ECO:0000256" key="1">
    <source>
        <dbReference type="ARBA" id="ARBA00022574"/>
    </source>
</evidence>
<keyword evidence="2" id="KW-0677">Repeat</keyword>
<comment type="caution">
    <text evidence="4">The sequence shown here is derived from an EMBL/GenBank/DDBJ whole genome shotgun (WGS) entry which is preliminary data.</text>
</comment>
<protein>
    <submittedName>
        <fullName evidence="4">WD repeat-containing protein 17</fullName>
    </submittedName>
</protein>
<feature type="repeat" description="WD" evidence="3">
    <location>
        <begin position="504"/>
        <end position="546"/>
    </location>
</feature>
<gene>
    <name evidence="4" type="primary">WDR17</name>
    <name evidence="4" type="ORF">FOL47_004465</name>
</gene>
<proteinExistence type="predicted"/>
<feature type="repeat" description="WD" evidence="3">
    <location>
        <begin position="547"/>
        <end position="580"/>
    </location>
</feature>
<dbReference type="InterPro" id="IPR001680">
    <property type="entry name" value="WD40_rpt"/>
</dbReference>
<dbReference type="PANTHER" id="PTHR44464:SF1">
    <property type="entry name" value="WD REPEAT-CONTAINING PROTEIN 17"/>
    <property type="match status" value="1"/>
</dbReference>
<dbReference type="SMART" id="SM00320">
    <property type="entry name" value="WD40"/>
    <property type="match status" value="8"/>
</dbReference>
<evidence type="ECO:0000313" key="4">
    <source>
        <dbReference type="EMBL" id="KAF4665725.1"/>
    </source>
</evidence>
<keyword evidence="5" id="KW-1185">Reference proteome</keyword>
<dbReference type="AlphaFoldDB" id="A0A7J6M2M9"/>
<sequence>MDTLATLPAGAQSWHKSILAVSRTHLAYLSTLSLNVIRICDLAAVETRGLEWGKARDEMLAAVIRNPHAEEEFLIVSSSGRSQLVEVKDGRLIPSPTAKESFEITMPAGSTSKGAAVPEILIDFDAGRAPGFFQSSKGFCGTIITLTLGNISYAIGRFMIMSSVVDLAFDPLSTCYLIVAYGSGELSMLDMSSTGLATQACRFQNAKAPIRSISWQCGSRGPGSFFTASGEGSTILQLWNVSKQSPIEEIKVHKNASCNIASCVPGDDSKVVTSLRNGAVEIVDVKTRSVRAVCGSSHRETVFDCCFHPRDPNLFCTGSYDGTVRLWRVKYDINAGVESTAEVIAEMSTACKDGGGAQAENGISRSIVYGIDFSFCGKKVAGVTSRGELHVWRLDTGHKVLFVPPLNVYNPSSFRVSWLKEFHNSPRSGWIAFGRTDFNAVIVDQLEAGRVIATIDHRSPVIGIAWKPFVEGLSPQVCTAAQDGTVRVWAISASTGTVSLAHCLRGHEGRAFNVLPNPRHGGIIASGGDDSTVRVWRVSDSRCLQVLRGHTSNVRALAWHSELPTVLLSGSWDSTIRIWDAAMGCCLHVHRDHAADVYGIASHPLRPFIFISTSRDSTIKFSTTEWLGRLPFMCSLLSDDPKTELAKFISDDKDAIREAFDNPQPAEPTNSLDTVYFLSLHGTGSADLLQSLQSRGGQDLLQDKIDILSFFAYRKGIEDLADVIRGILGRTRRHDGPGEYVHESDLQETCASRAFDALAAASGKRSIVGVDATRLDPTNMASWPSMTARPSHDQAAELFLVSGDFKNYCETVASCGKWEAAIAAAPAVSLQYWQQLSRRYADFILASRALLSSTGESAAPALPYLMASGCSNEGVELLLNQESHTLSAVTLGKTVADGRVPAVCNGVSVPPVEAGDRSQFLEASGRIATSLARSSWTRLQACGILLGAEDVEGALALLCTSADSLIYCGVRDLVPYTVCAPSKEVTAGLIRIRGELKKEGRGVTSDALQQLMN</sequence>
<name>A0A7J6M2M9_PERCH</name>
<dbReference type="PROSITE" id="PS50294">
    <property type="entry name" value="WD_REPEATS_REGION"/>
    <property type="match status" value="3"/>
</dbReference>
<keyword evidence="1 3" id="KW-0853">WD repeat</keyword>
<organism evidence="4 5">
    <name type="scientific">Perkinsus chesapeaki</name>
    <name type="common">Clam parasite</name>
    <name type="synonym">Perkinsus andrewsi</name>
    <dbReference type="NCBI Taxonomy" id="330153"/>
    <lineage>
        <taxon>Eukaryota</taxon>
        <taxon>Sar</taxon>
        <taxon>Alveolata</taxon>
        <taxon>Perkinsozoa</taxon>
        <taxon>Perkinsea</taxon>
        <taxon>Perkinsida</taxon>
        <taxon>Perkinsidae</taxon>
        <taxon>Perkinsus</taxon>
    </lineage>
</organism>
<accession>A0A7J6M2M9</accession>
<dbReference type="Proteomes" id="UP000591131">
    <property type="component" value="Unassembled WGS sequence"/>
</dbReference>
<evidence type="ECO:0000313" key="5">
    <source>
        <dbReference type="Proteomes" id="UP000591131"/>
    </source>
</evidence>
<feature type="repeat" description="WD" evidence="3">
    <location>
        <begin position="295"/>
        <end position="330"/>
    </location>
</feature>
<dbReference type="InterPro" id="IPR036322">
    <property type="entry name" value="WD40_repeat_dom_sf"/>
</dbReference>
<reference evidence="4 5" key="1">
    <citation type="submission" date="2020-04" db="EMBL/GenBank/DDBJ databases">
        <title>Perkinsus chesapeaki whole genome sequence.</title>
        <authorList>
            <person name="Bogema D.R."/>
        </authorList>
    </citation>
    <scope>NUCLEOTIDE SEQUENCE [LARGE SCALE GENOMIC DNA]</scope>
    <source>
        <strain evidence="4">ATCC PRA-425</strain>
    </source>
</reference>
<dbReference type="SUPFAM" id="SSF50978">
    <property type="entry name" value="WD40 repeat-like"/>
    <property type="match status" value="1"/>
</dbReference>
<dbReference type="PROSITE" id="PS50082">
    <property type="entry name" value="WD_REPEATS_2"/>
    <property type="match status" value="4"/>
</dbReference>
<dbReference type="InterPro" id="IPR020472">
    <property type="entry name" value="WD40_PAC1"/>
</dbReference>
<dbReference type="Gene3D" id="2.130.10.10">
    <property type="entry name" value="YVTN repeat-like/Quinoprotein amine dehydrogenase"/>
    <property type="match status" value="3"/>
</dbReference>
<dbReference type="EMBL" id="JAAPAO010000253">
    <property type="protein sequence ID" value="KAF4665725.1"/>
    <property type="molecule type" value="Genomic_DNA"/>
</dbReference>
<dbReference type="InterPro" id="IPR015943">
    <property type="entry name" value="WD40/YVTN_repeat-like_dom_sf"/>
</dbReference>
<dbReference type="Pfam" id="PF00400">
    <property type="entry name" value="WD40"/>
    <property type="match status" value="4"/>
</dbReference>